<evidence type="ECO:0000256" key="1">
    <source>
        <dbReference type="SAM" id="Phobius"/>
    </source>
</evidence>
<sequence length="66" mass="8510">MYYFCYPIWMTDPHERLQCGHNQRKRMTQLLLVSHSKERKRVHEWRKKWYYFTVWFINGLFFIVCY</sequence>
<keyword evidence="1" id="KW-1133">Transmembrane helix</keyword>
<gene>
    <name evidence="2" type="ORF">PAHAL_9G054100</name>
</gene>
<dbReference type="Proteomes" id="UP000243499">
    <property type="component" value="Chromosome 9"/>
</dbReference>
<feature type="transmembrane region" description="Helical" evidence="1">
    <location>
        <begin position="49"/>
        <end position="64"/>
    </location>
</feature>
<organism evidence="2">
    <name type="scientific">Panicum hallii</name>
    <dbReference type="NCBI Taxonomy" id="206008"/>
    <lineage>
        <taxon>Eukaryota</taxon>
        <taxon>Viridiplantae</taxon>
        <taxon>Streptophyta</taxon>
        <taxon>Embryophyta</taxon>
        <taxon>Tracheophyta</taxon>
        <taxon>Spermatophyta</taxon>
        <taxon>Magnoliopsida</taxon>
        <taxon>Liliopsida</taxon>
        <taxon>Poales</taxon>
        <taxon>Poaceae</taxon>
        <taxon>PACMAD clade</taxon>
        <taxon>Panicoideae</taxon>
        <taxon>Panicodae</taxon>
        <taxon>Paniceae</taxon>
        <taxon>Panicinae</taxon>
        <taxon>Panicum</taxon>
        <taxon>Panicum sect. Panicum</taxon>
    </lineage>
</organism>
<dbReference type="Gramene" id="PVH31088">
    <property type="protein sequence ID" value="PVH31088"/>
    <property type="gene ID" value="PAHAL_9G054100"/>
</dbReference>
<evidence type="ECO:0000313" key="2">
    <source>
        <dbReference type="EMBL" id="PVH31088.1"/>
    </source>
</evidence>
<dbReference type="AlphaFoldDB" id="A0A2T8I095"/>
<keyword evidence="1" id="KW-0812">Transmembrane</keyword>
<keyword evidence="1" id="KW-0472">Membrane</keyword>
<proteinExistence type="predicted"/>
<accession>A0A2T8I095</accession>
<dbReference type="EMBL" id="CM008054">
    <property type="protein sequence ID" value="PVH31088.1"/>
    <property type="molecule type" value="Genomic_DNA"/>
</dbReference>
<name>A0A2T8I095_9POAL</name>
<reference evidence="2" key="1">
    <citation type="submission" date="2018-04" db="EMBL/GenBank/DDBJ databases">
        <title>WGS assembly of Panicum hallii.</title>
        <authorList>
            <person name="Lovell J."/>
            <person name="Jenkins J."/>
            <person name="Lowry D."/>
            <person name="Mamidi S."/>
            <person name="Sreedasyam A."/>
            <person name="Weng X."/>
            <person name="Barry K."/>
            <person name="Bonette J."/>
            <person name="Campitelli B."/>
            <person name="Daum C."/>
            <person name="Gordon S."/>
            <person name="Gould B."/>
            <person name="Lipzen A."/>
            <person name="Macqueen A."/>
            <person name="Palacio-Mejia J."/>
            <person name="Plott C."/>
            <person name="Shakirov E."/>
            <person name="Shu S."/>
            <person name="Yoshinaga Y."/>
            <person name="Zane M."/>
            <person name="Rokhsar D."/>
            <person name="Grimwood J."/>
            <person name="Schmutz J."/>
            <person name="Juenger T."/>
        </authorList>
    </citation>
    <scope>NUCLEOTIDE SEQUENCE [LARGE SCALE GENOMIC DNA]</scope>
    <source>
        <strain evidence="2">FIL2</strain>
    </source>
</reference>
<protein>
    <submittedName>
        <fullName evidence="2">Uncharacterized protein</fullName>
    </submittedName>
</protein>